<evidence type="ECO:0000256" key="1">
    <source>
        <dbReference type="SAM" id="MobiDB-lite"/>
    </source>
</evidence>
<dbReference type="Proteomes" id="UP000799640">
    <property type="component" value="Unassembled WGS sequence"/>
</dbReference>
<dbReference type="AlphaFoldDB" id="A0A6G1HNA8"/>
<feature type="compositionally biased region" description="Low complexity" evidence="1">
    <location>
        <begin position="130"/>
        <end position="139"/>
    </location>
</feature>
<feature type="region of interest" description="Disordered" evidence="1">
    <location>
        <begin position="298"/>
        <end position="324"/>
    </location>
</feature>
<sequence length="499" mass="54352">MKYQHQQPQLSAAEFTQLPDCIQRKCFSSLERLQITQTAVEELYSTTPRTPRNPRTRPPSLLLPSRSTTLKRRRRDSPPARNANSFEETLAAAAEARWYCSLPDKVRRSHFSPAEQFVLTSRLHNGYASTVASSSATSEPEPEPKHRRLERAASYATTESLSATFYSDDDEDGPSPSTSSFPAMNCFDDAPPRAHRSRASSLRRTLSISRSAPNPFRRSTSSSNPVAPAITGPISPLFTSHRHSRSFAGIAPRPSTESSSRAFDAAALYYQDPQARQKLRAYLASPAKFDEAVEFGFPSQQTSDPAADVAHVPRPPASTSNNDAQTFLKDDTISFLDRWDAASTDSRSDDGSIFGESPVTPADAPSSFGAGVASIFSALDADDTPALDLIDLKAAPDAHAAQPAGMLDPLALSGREMTLRMTLTRPELRAAEDEVYTWQTRRSTSAGAPPLTWGEDDPLALEELATSEDVTGLQGAFAVRGGGARRSGIFLRKIFGLRR</sequence>
<feature type="compositionally biased region" description="Low complexity" evidence="1">
    <location>
        <begin position="199"/>
        <end position="212"/>
    </location>
</feature>
<gene>
    <name evidence="2" type="ORF">EJ06DRAFT_147425</name>
</gene>
<feature type="region of interest" description="Disordered" evidence="1">
    <location>
        <begin position="130"/>
        <end position="228"/>
    </location>
</feature>
<feature type="compositionally biased region" description="Polar residues" evidence="1">
    <location>
        <begin position="155"/>
        <end position="165"/>
    </location>
</feature>
<organism evidence="2 3">
    <name type="scientific">Trichodelitschia bisporula</name>
    <dbReference type="NCBI Taxonomy" id="703511"/>
    <lineage>
        <taxon>Eukaryota</taxon>
        <taxon>Fungi</taxon>
        <taxon>Dikarya</taxon>
        <taxon>Ascomycota</taxon>
        <taxon>Pezizomycotina</taxon>
        <taxon>Dothideomycetes</taxon>
        <taxon>Dothideomycetes incertae sedis</taxon>
        <taxon>Phaeotrichales</taxon>
        <taxon>Phaeotrichaceae</taxon>
        <taxon>Trichodelitschia</taxon>
    </lineage>
</organism>
<dbReference type="EMBL" id="ML996703">
    <property type="protein sequence ID" value="KAF2397394.1"/>
    <property type="molecule type" value="Genomic_DNA"/>
</dbReference>
<reference evidence="2" key="1">
    <citation type="journal article" date="2020" name="Stud. Mycol.">
        <title>101 Dothideomycetes genomes: a test case for predicting lifestyles and emergence of pathogens.</title>
        <authorList>
            <person name="Haridas S."/>
            <person name="Albert R."/>
            <person name="Binder M."/>
            <person name="Bloem J."/>
            <person name="Labutti K."/>
            <person name="Salamov A."/>
            <person name="Andreopoulos B."/>
            <person name="Baker S."/>
            <person name="Barry K."/>
            <person name="Bills G."/>
            <person name="Bluhm B."/>
            <person name="Cannon C."/>
            <person name="Castanera R."/>
            <person name="Culley D."/>
            <person name="Daum C."/>
            <person name="Ezra D."/>
            <person name="Gonzalez J."/>
            <person name="Henrissat B."/>
            <person name="Kuo A."/>
            <person name="Liang C."/>
            <person name="Lipzen A."/>
            <person name="Lutzoni F."/>
            <person name="Magnuson J."/>
            <person name="Mondo S."/>
            <person name="Nolan M."/>
            <person name="Ohm R."/>
            <person name="Pangilinan J."/>
            <person name="Park H.-J."/>
            <person name="Ramirez L."/>
            <person name="Alfaro M."/>
            <person name="Sun H."/>
            <person name="Tritt A."/>
            <person name="Yoshinaga Y."/>
            <person name="Zwiers L.-H."/>
            <person name="Turgeon B."/>
            <person name="Goodwin S."/>
            <person name="Spatafora J."/>
            <person name="Crous P."/>
            <person name="Grigoriev I."/>
        </authorList>
    </citation>
    <scope>NUCLEOTIDE SEQUENCE</scope>
    <source>
        <strain evidence="2">CBS 262.69</strain>
    </source>
</reference>
<feature type="compositionally biased region" description="Low complexity" evidence="1">
    <location>
        <begin position="58"/>
        <end position="68"/>
    </location>
</feature>
<proteinExistence type="predicted"/>
<name>A0A6G1HNA8_9PEZI</name>
<evidence type="ECO:0000313" key="2">
    <source>
        <dbReference type="EMBL" id="KAF2397394.1"/>
    </source>
</evidence>
<dbReference type="OrthoDB" id="5380370at2759"/>
<evidence type="ECO:0000313" key="3">
    <source>
        <dbReference type="Proteomes" id="UP000799640"/>
    </source>
</evidence>
<keyword evidence="3" id="KW-1185">Reference proteome</keyword>
<feature type="region of interest" description="Disordered" evidence="1">
    <location>
        <begin position="343"/>
        <end position="365"/>
    </location>
</feature>
<accession>A0A6G1HNA8</accession>
<feature type="region of interest" description="Disordered" evidence="1">
    <location>
        <begin position="42"/>
        <end position="86"/>
    </location>
</feature>
<protein>
    <submittedName>
        <fullName evidence="2">Uncharacterized protein</fullName>
    </submittedName>
</protein>